<evidence type="ECO:0000313" key="2">
    <source>
        <dbReference type="EMBL" id="KJL34457.1"/>
    </source>
</evidence>
<comment type="caution">
    <text evidence="2">The sequence shown here is derived from an EMBL/GenBank/DDBJ whole genome shotgun (WGS) entry which is preliminary data.</text>
</comment>
<keyword evidence="1" id="KW-0472">Membrane</keyword>
<feature type="transmembrane region" description="Helical" evidence="1">
    <location>
        <begin position="149"/>
        <end position="166"/>
    </location>
</feature>
<proteinExistence type="predicted"/>
<feature type="transmembrane region" description="Helical" evidence="1">
    <location>
        <begin position="339"/>
        <end position="358"/>
    </location>
</feature>
<protein>
    <recommendedName>
        <fullName evidence="4">Glycosyltransferase RgtA/B/C/D-like domain-containing protein</fullName>
    </recommendedName>
</protein>
<evidence type="ECO:0000256" key="1">
    <source>
        <dbReference type="SAM" id="Phobius"/>
    </source>
</evidence>
<reference evidence="2 3" key="1">
    <citation type="submission" date="2015-02" db="EMBL/GenBank/DDBJ databases">
        <title>Draft genome sequences of ten Microbacterium spp. with emphasis on heavy metal contaminated environments.</title>
        <authorList>
            <person name="Corretto E."/>
        </authorList>
    </citation>
    <scope>NUCLEOTIDE SEQUENCE [LARGE SCALE GENOMIC DNA]</scope>
    <source>
        <strain evidence="2 3">ARN176</strain>
    </source>
</reference>
<keyword evidence="3" id="KW-1185">Reference proteome</keyword>
<sequence>MTRRLSGIAFWVLLGLLIVANAIVMWHSLTVLRFWEDEAFNLTVPRNLLAGLGYASDGTLSGSTLTPFDPRISTGPVVLLPVAGVLALGADPVIGARLVPLAYWVLLLVGLGVLGRRLAGRFGALIAVALPLAFNTADSVSPIQGPADLLGEIAAAALIVWALIVLPRRAWLAGLLLGLAVQAKLIALLALPAFAVALFLLTPAAPFRQRFGATLRRAIVPLAFVAAPTVLMELIALVSLGVTGYARHVRALGGFLLSGGQHIEPTTVPQKLGTLAGSWFLPWWLVAVAVLLAAVVVVWAALPGRRRNAERGLRAPDPQGADSLPQLHRPRWWERDPQLLALGFGSAVGLLAFVGWWSQAAQLPLWVRHPAVGVFAFAPILAAIAVRAVVALWRRRGTSGARGLMRTTAVAAALALAAVVSGGAVGDAVRATRTPAETLAQQRAAVAPLAEWVRDNDVEWLAAKPWGGPVSSVVLTGAHLGLFDAPAMRHTPTLGYGTCATGSPLVAANGIVICPAP</sequence>
<gene>
    <name evidence="2" type="ORF">RS86_00943</name>
</gene>
<dbReference type="STRING" id="582680.RS86_00943"/>
<dbReference type="AlphaFoldDB" id="A0A0F0LMK2"/>
<keyword evidence="1" id="KW-0812">Transmembrane</keyword>
<evidence type="ECO:0008006" key="4">
    <source>
        <dbReference type="Google" id="ProtNLM"/>
    </source>
</evidence>
<accession>A0A0F0LMK2</accession>
<feature type="transmembrane region" description="Helical" evidence="1">
    <location>
        <begin position="97"/>
        <end position="114"/>
    </location>
</feature>
<feature type="transmembrane region" description="Helical" evidence="1">
    <location>
        <begin position="404"/>
        <end position="425"/>
    </location>
</feature>
<dbReference type="RefSeq" id="WP_045271061.1">
    <property type="nucleotide sequence ID" value="NZ_JYIX01000028.1"/>
</dbReference>
<dbReference type="Proteomes" id="UP000033740">
    <property type="component" value="Unassembled WGS sequence"/>
</dbReference>
<feature type="transmembrane region" description="Helical" evidence="1">
    <location>
        <begin position="281"/>
        <end position="302"/>
    </location>
</feature>
<organism evidence="2 3">
    <name type="scientific">Microbacterium azadirachtae</name>
    <dbReference type="NCBI Taxonomy" id="582680"/>
    <lineage>
        <taxon>Bacteria</taxon>
        <taxon>Bacillati</taxon>
        <taxon>Actinomycetota</taxon>
        <taxon>Actinomycetes</taxon>
        <taxon>Micrococcales</taxon>
        <taxon>Microbacteriaceae</taxon>
        <taxon>Microbacterium</taxon>
    </lineage>
</organism>
<evidence type="ECO:0000313" key="3">
    <source>
        <dbReference type="Proteomes" id="UP000033740"/>
    </source>
</evidence>
<feature type="transmembrane region" description="Helical" evidence="1">
    <location>
        <begin position="370"/>
        <end position="392"/>
    </location>
</feature>
<dbReference type="EMBL" id="JYIX01000028">
    <property type="protein sequence ID" value="KJL34457.1"/>
    <property type="molecule type" value="Genomic_DNA"/>
</dbReference>
<keyword evidence="1" id="KW-1133">Transmembrane helix</keyword>
<name>A0A0F0LMK2_9MICO</name>
<feature type="transmembrane region" description="Helical" evidence="1">
    <location>
        <begin position="186"/>
        <end position="207"/>
    </location>
</feature>
<feature type="transmembrane region" description="Helical" evidence="1">
    <location>
        <begin position="219"/>
        <end position="242"/>
    </location>
</feature>
<dbReference type="PATRIC" id="fig|582680.6.peg.970"/>